<dbReference type="Proteomes" id="UP000319257">
    <property type="component" value="Unassembled WGS sequence"/>
</dbReference>
<dbReference type="PANTHER" id="PTHR12993">
    <property type="entry name" value="N-ACETYLGLUCOSAMINYL-PHOSPHATIDYLINOSITOL DE-N-ACETYLASE-RELATED"/>
    <property type="match status" value="1"/>
</dbReference>
<dbReference type="GO" id="GO:0000225">
    <property type="term" value="F:N-acetylglucosaminylphosphatidylinositol deacetylase activity"/>
    <property type="evidence" value="ECO:0007669"/>
    <property type="project" value="UniProtKB-EC"/>
</dbReference>
<dbReference type="RefSeq" id="XP_030994758.1">
    <property type="nucleotide sequence ID" value="XM_031141109.1"/>
</dbReference>
<dbReference type="InterPro" id="IPR024078">
    <property type="entry name" value="LmbE-like_dom_sf"/>
</dbReference>
<dbReference type="EMBL" id="SKBQ01000037">
    <property type="protein sequence ID" value="TPX13047.1"/>
    <property type="molecule type" value="Genomic_DNA"/>
</dbReference>
<protein>
    <recommendedName>
        <fullName evidence="2">N-acetylglucosaminylphosphatidylinositol deacetylase</fullName>
        <ecNumber evidence="2">3.5.1.89</ecNumber>
    </recommendedName>
</protein>
<dbReference type="Gene3D" id="3.40.50.10320">
    <property type="entry name" value="LmbE-like"/>
    <property type="match status" value="1"/>
</dbReference>
<proteinExistence type="inferred from homology"/>
<dbReference type="GO" id="GO:0006506">
    <property type="term" value="P:GPI anchor biosynthetic process"/>
    <property type="evidence" value="ECO:0007669"/>
    <property type="project" value="UniProtKB-UniPathway"/>
</dbReference>
<dbReference type="SUPFAM" id="SSF102588">
    <property type="entry name" value="LmbE-like"/>
    <property type="match status" value="1"/>
</dbReference>
<keyword evidence="3" id="KW-0812">Transmembrane</keyword>
<evidence type="ECO:0000256" key="2">
    <source>
        <dbReference type="ARBA" id="ARBA00012176"/>
    </source>
</evidence>
<keyword evidence="3" id="KW-0472">Membrane</keyword>
<dbReference type="Pfam" id="PF02585">
    <property type="entry name" value="PIG-L"/>
    <property type="match status" value="1"/>
</dbReference>
<dbReference type="EC" id="3.5.1.89" evidence="2"/>
<dbReference type="PANTHER" id="PTHR12993:SF11">
    <property type="entry name" value="N-ACETYLGLUCOSAMINYL-PHOSPHATIDYLINOSITOL DE-N-ACETYLASE"/>
    <property type="match status" value="1"/>
</dbReference>
<dbReference type="FunCoup" id="A0A507AZZ8">
    <property type="interactions" value="533"/>
</dbReference>
<evidence type="ECO:0000313" key="4">
    <source>
        <dbReference type="EMBL" id="TPX13047.1"/>
    </source>
</evidence>
<dbReference type="OrthoDB" id="440160at2759"/>
<name>A0A507AZZ8_9PEZI</name>
<dbReference type="STRING" id="1093900.A0A507AZZ8"/>
<dbReference type="GO" id="GO:0005783">
    <property type="term" value="C:endoplasmic reticulum"/>
    <property type="evidence" value="ECO:0007669"/>
    <property type="project" value="TreeGrafter"/>
</dbReference>
<evidence type="ECO:0000256" key="3">
    <source>
        <dbReference type="SAM" id="Phobius"/>
    </source>
</evidence>
<dbReference type="GO" id="GO:0016020">
    <property type="term" value="C:membrane"/>
    <property type="evidence" value="ECO:0007669"/>
    <property type="project" value="GOC"/>
</dbReference>
<accession>A0A507AZZ8</accession>
<gene>
    <name evidence="4" type="ORF">E0L32_006473</name>
</gene>
<dbReference type="InterPro" id="IPR003737">
    <property type="entry name" value="GlcNAc_PI_deacetylase-related"/>
</dbReference>
<comment type="caution">
    <text evidence="4">The sequence shown here is derived from an EMBL/GenBank/DDBJ whole genome shotgun (WGS) entry which is preliminary data.</text>
</comment>
<sequence>MEILYSVGILLVLIPACYLYTVSVVATRFPALRNKRICLLIAHPDDEAMFFAPTVLALTRQSTGNHVKILCLSSGNAAGLGETRKKELVKSGMTLGLRQEDDVFVVDDPDFPDSMTAKWDTNRISALLSSAFIPRRNTTKNVDAAPEATIDVLITFDRSGISGHPNHISLYHGARSFVASLTAGKPGWKPPVDLYTLRSVSILRKYTSCLDTVATLAAWALTTPMKNKEHPAGLVFLNGFGAGGMGTAWRAMTEAHKSQMVWFRYGWITLSRYMLINDLRLEDVHKKP</sequence>
<comment type="similarity">
    <text evidence="1">Belongs to the PIGL family.</text>
</comment>
<keyword evidence="5" id="KW-1185">Reference proteome</keyword>
<evidence type="ECO:0000313" key="5">
    <source>
        <dbReference type="Proteomes" id="UP000319257"/>
    </source>
</evidence>
<dbReference type="UniPathway" id="UPA00196"/>
<evidence type="ECO:0000256" key="1">
    <source>
        <dbReference type="ARBA" id="ARBA00006066"/>
    </source>
</evidence>
<dbReference type="InParanoid" id="A0A507AZZ8"/>
<feature type="transmembrane region" description="Helical" evidence="3">
    <location>
        <begin position="6"/>
        <end position="26"/>
    </location>
</feature>
<reference evidence="4 5" key="1">
    <citation type="submission" date="2019-06" db="EMBL/GenBank/DDBJ databases">
        <title>Draft genome sequence of the filamentous fungus Phialemoniopsis curvata isolated from diesel fuel.</title>
        <authorList>
            <person name="Varaljay V.A."/>
            <person name="Lyon W.J."/>
            <person name="Crouch A.L."/>
            <person name="Drake C.E."/>
            <person name="Hollomon J.M."/>
            <person name="Nadeau L.J."/>
            <person name="Nunn H.S."/>
            <person name="Stevenson B.S."/>
            <person name="Bojanowski C.L."/>
            <person name="Crookes-Goodson W.J."/>
        </authorList>
    </citation>
    <scope>NUCLEOTIDE SEQUENCE [LARGE SCALE GENOMIC DNA]</scope>
    <source>
        <strain evidence="4 5">D216</strain>
    </source>
</reference>
<keyword evidence="3" id="KW-1133">Transmembrane helix</keyword>
<dbReference type="GeneID" id="41973920"/>
<organism evidence="4 5">
    <name type="scientific">Thyridium curvatum</name>
    <dbReference type="NCBI Taxonomy" id="1093900"/>
    <lineage>
        <taxon>Eukaryota</taxon>
        <taxon>Fungi</taxon>
        <taxon>Dikarya</taxon>
        <taxon>Ascomycota</taxon>
        <taxon>Pezizomycotina</taxon>
        <taxon>Sordariomycetes</taxon>
        <taxon>Sordariomycetidae</taxon>
        <taxon>Thyridiales</taxon>
        <taxon>Thyridiaceae</taxon>
        <taxon>Thyridium</taxon>
    </lineage>
</organism>
<dbReference type="AlphaFoldDB" id="A0A507AZZ8"/>